<keyword evidence="1" id="KW-0812">Transmembrane</keyword>
<dbReference type="Proteomes" id="UP000291822">
    <property type="component" value="Unassembled WGS sequence"/>
</dbReference>
<sequence>MSFFKTAFFVKNVPGWERATRILLATAAVILSGALLPSPWNWIGALTCIGFGLTGVVGFCPACALAGRRLARNDQARQW</sequence>
<accession>A0A4R0YNI2</accession>
<organism evidence="3 4">
    <name type="scientific">Dyella soli</name>
    <dbReference type="NCBI Taxonomy" id="522319"/>
    <lineage>
        <taxon>Bacteria</taxon>
        <taxon>Pseudomonadati</taxon>
        <taxon>Pseudomonadota</taxon>
        <taxon>Gammaproteobacteria</taxon>
        <taxon>Lysobacterales</taxon>
        <taxon>Rhodanobacteraceae</taxon>
        <taxon>Dyella</taxon>
    </lineage>
</organism>
<name>A0A4R0YNI2_9GAMM</name>
<evidence type="ECO:0000259" key="2">
    <source>
        <dbReference type="Pfam" id="PF11127"/>
    </source>
</evidence>
<dbReference type="InterPro" id="IPR021309">
    <property type="entry name" value="YgaP-like_TM"/>
</dbReference>
<dbReference type="AlphaFoldDB" id="A0A4R0YNI2"/>
<keyword evidence="1" id="KW-1133">Transmembrane helix</keyword>
<gene>
    <name evidence="3" type="ORF">EZM97_23095</name>
</gene>
<reference evidence="3 4" key="1">
    <citation type="submission" date="2019-02" db="EMBL/GenBank/DDBJ databases">
        <title>Dyella amyloliquefaciens sp. nov., isolated from forest soil.</title>
        <authorList>
            <person name="Gao Z.-H."/>
            <person name="Qiu L.-H."/>
        </authorList>
    </citation>
    <scope>NUCLEOTIDE SEQUENCE [LARGE SCALE GENOMIC DNA]</scope>
    <source>
        <strain evidence="3 4">KACC 12747</strain>
    </source>
</reference>
<comment type="caution">
    <text evidence="3">The sequence shown here is derived from an EMBL/GenBank/DDBJ whole genome shotgun (WGS) entry which is preliminary data.</text>
</comment>
<evidence type="ECO:0000313" key="3">
    <source>
        <dbReference type="EMBL" id="TCI09127.1"/>
    </source>
</evidence>
<evidence type="ECO:0000256" key="1">
    <source>
        <dbReference type="SAM" id="Phobius"/>
    </source>
</evidence>
<feature type="transmembrane region" description="Helical" evidence="1">
    <location>
        <begin position="42"/>
        <end position="67"/>
    </location>
</feature>
<proteinExistence type="predicted"/>
<feature type="domain" description="Inner membrane protein YgaP-like transmembrane" evidence="2">
    <location>
        <begin position="11"/>
        <end position="69"/>
    </location>
</feature>
<keyword evidence="4" id="KW-1185">Reference proteome</keyword>
<dbReference type="EMBL" id="SJTG01000003">
    <property type="protein sequence ID" value="TCI09127.1"/>
    <property type="molecule type" value="Genomic_DNA"/>
</dbReference>
<dbReference type="RefSeq" id="WP_131411226.1">
    <property type="nucleotide sequence ID" value="NZ_SJTG01000003.1"/>
</dbReference>
<feature type="transmembrane region" description="Helical" evidence="1">
    <location>
        <begin position="20"/>
        <end position="36"/>
    </location>
</feature>
<keyword evidence="1" id="KW-0472">Membrane</keyword>
<evidence type="ECO:0000313" key="4">
    <source>
        <dbReference type="Proteomes" id="UP000291822"/>
    </source>
</evidence>
<protein>
    <submittedName>
        <fullName evidence="3">DUF2892 domain-containing protein</fullName>
    </submittedName>
</protein>
<dbReference type="Pfam" id="PF11127">
    <property type="entry name" value="YgaP-like_TM"/>
    <property type="match status" value="1"/>
</dbReference>